<evidence type="ECO:0000313" key="3">
    <source>
        <dbReference type="Proteomes" id="UP000626148"/>
    </source>
</evidence>
<name>A0A918NA44_9GAMM</name>
<feature type="transmembrane region" description="Helical" evidence="1">
    <location>
        <begin position="53"/>
        <end position="74"/>
    </location>
</feature>
<evidence type="ECO:0000313" key="2">
    <source>
        <dbReference type="EMBL" id="GGX57730.1"/>
    </source>
</evidence>
<feature type="transmembrane region" description="Helical" evidence="1">
    <location>
        <begin position="196"/>
        <end position="221"/>
    </location>
</feature>
<feature type="transmembrane region" description="Helical" evidence="1">
    <location>
        <begin position="233"/>
        <end position="254"/>
    </location>
</feature>
<dbReference type="Proteomes" id="UP000626148">
    <property type="component" value="Unassembled WGS sequence"/>
</dbReference>
<keyword evidence="1" id="KW-0812">Transmembrane</keyword>
<feature type="transmembrane region" description="Helical" evidence="1">
    <location>
        <begin position="12"/>
        <end position="33"/>
    </location>
</feature>
<reference evidence="2" key="1">
    <citation type="journal article" date="2014" name="Int. J. Syst. Evol. Microbiol.">
        <title>Complete genome sequence of Corynebacterium casei LMG S-19264T (=DSM 44701T), isolated from a smear-ripened cheese.</title>
        <authorList>
            <consortium name="US DOE Joint Genome Institute (JGI-PGF)"/>
            <person name="Walter F."/>
            <person name="Albersmeier A."/>
            <person name="Kalinowski J."/>
            <person name="Ruckert C."/>
        </authorList>
    </citation>
    <scope>NUCLEOTIDE SEQUENCE</scope>
    <source>
        <strain evidence="2">KCTC 22169</strain>
    </source>
</reference>
<gene>
    <name evidence="2" type="ORF">GCM10007392_26690</name>
</gene>
<feature type="transmembrane region" description="Helical" evidence="1">
    <location>
        <begin position="86"/>
        <end position="107"/>
    </location>
</feature>
<dbReference type="AlphaFoldDB" id="A0A918NA44"/>
<evidence type="ECO:0000256" key="1">
    <source>
        <dbReference type="SAM" id="Phobius"/>
    </source>
</evidence>
<keyword evidence="1" id="KW-1133">Transmembrane helix</keyword>
<reference evidence="2" key="2">
    <citation type="submission" date="2020-09" db="EMBL/GenBank/DDBJ databases">
        <authorList>
            <person name="Sun Q."/>
            <person name="Kim S."/>
        </authorList>
    </citation>
    <scope>NUCLEOTIDE SEQUENCE</scope>
    <source>
        <strain evidence="2">KCTC 22169</strain>
    </source>
</reference>
<keyword evidence="1" id="KW-0472">Membrane</keyword>
<comment type="caution">
    <text evidence="2">The sequence shown here is derived from an EMBL/GenBank/DDBJ whole genome shotgun (WGS) entry which is preliminary data.</text>
</comment>
<dbReference type="EMBL" id="BMXR01000006">
    <property type="protein sequence ID" value="GGX57730.1"/>
    <property type="molecule type" value="Genomic_DNA"/>
</dbReference>
<keyword evidence="3" id="KW-1185">Reference proteome</keyword>
<feature type="transmembrane region" description="Helical" evidence="1">
    <location>
        <begin position="151"/>
        <end position="171"/>
    </location>
</feature>
<accession>A0A918NA44</accession>
<sequence length="257" mass="28451">MSDIRDRFEKGLGLASVAMLIAMVALPLVNYLFSSVFGIRWLTNASGDIEAWFFLVLNGGALLSTLIFLWPYSVSRTSGRSFIRHSYLTLVVAQVALVVGVAISTYWMEGATFSGGSYIYSAFLWVMFLLFVGLHYFLYQVVVGYLASGTARAISLGGFVAIALWFVLYWVPEPILRRLSDSMLFGQTPVTVGMDLFGVLFGIMQYLFVALIPFYLVSLVSKKQFYISPWMHVVYAYSGITGGAGYFAVVYTLMGSG</sequence>
<feature type="transmembrane region" description="Helical" evidence="1">
    <location>
        <begin position="119"/>
        <end position="139"/>
    </location>
</feature>
<dbReference type="RefSeq" id="WP_189609428.1">
    <property type="nucleotide sequence ID" value="NZ_BMXR01000006.1"/>
</dbReference>
<protein>
    <submittedName>
        <fullName evidence="2">Uncharacterized protein</fullName>
    </submittedName>
</protein>
<organism evidence="2 3">
    <name type="scientific">Saccharospirillum salsuginis</name>
    <dbReference type="NCBI Taxonomy" id="418750"/>
    <lineage>
        <taxon>Bacteria</taxon>
        <taxon>Pseudomonadati</taxon>
        <taxon>Pseudomonadota</taxon>
        <taxon>Gammaproteobacteria</taxon>
        <taxon>Oceanospirillales</taxon>
        <taxon>Saccharospirillaceae</taxon>
        <taxon>Saccharospirillum</taxon>
    </lineage>
</organism>
<proteinExistence type="predicted"/>